<dbReference type="GO" id="GO:0016787">
    <property type="term" value="F:hydrolase activity"/>
    <property type="evidence" value="ECO:0007669"/>
    <property type="project" value="UniProtKB-KW"/>
</dbReference>
<dbReference type="InterPro" id="IPR050471">
    <property type="entry name" value="AB_hydrolase"/>
</dbReference>
<dbReference type="PANTHER" id="PTHR43433">
    <property type="entry name" value="HYDROLASE, ALPHA/BETA FOLD FAMILY PROTEIN"/>
    <property type="match status" value="1"/>
</dbReference>
<dbReference type="Pfam" id="PF00561">
    <property type="entry name" value="Abhydrolase_1"/>
    <property type="match status" value="1"/>
</dbReference>
<keyword evidence="3" id="KW-1185">Reference proteome</keyword>
<accession>A0A8J8C7Z7</accession>
<dbReference type="PANTHER" id="PTHR43433:SF10">
    <property type="entry name" value="AB HYDROLASE-1 DOMAIN-CONTAINING PROTEIN"/>
    <property type="match status" value="1"/>
</dbReference>
<reference evidence="2 3" key="1">
    <citation type="submission" date="2021-06" db="EMBL/GenBank/DDBJ databases">
        <title>New haloarchaea isolates fom saline soil.</title>
        <authorList>
            <person name="Duran-Viseras A."/>
            <person name="Sanchez-Porro C.S."/>
            <person name="Ventosa A."/>
        </authorList>
    </citation>
    <scope>NUCLEOTIDE SEQUENCE [LARGE SCALE GENOMIC DNA]</scope>
    <source>
        <strain evidence="2 3">JCM 183640</strain>
    </source>
</reference>
<evidence type="ECO:0000313" key="2">
    <source>
        <dbReference type="EMBL" id="MBV0925543.1"/>
    </source>
</evidence>
<dbReference type="RefSeq" id="WP_162318365.1">
    <property type="nucleotide sequence ID" value="NZ_JAHQXF010000002.1"/>
</dbReference>
<dbReference type="AlphaFoldDB" id="A0A8J8C7Z7"/>
<keyword evidence="2" id="KW-0378">Hydrolase</keyword>
<protein>
    <submittedName>
        <fullName evidence="2">Alpha/beta hydrolase</fullName>
    </submittedName>
</protein>
<evidence type="ECO:0000313" key="3">
    <source>
        <dbReference type="Proteomes" id="UP000766550"/>
    </source>
</evidence>
<dbReference type="InterPro" id="IPR029058">
    <property type="entry name" value="AB_hydrolase_fold"/>
</dbReference>
<dbReference type="OrthoDB" id="9890at2157"/>
<dbReference type="Gene3D" id="3.40.50.1820">
    <property type="entry name" value="alpha/beta hydrolase"/>
    <property type="match status" value="1"/>
</dbReference>
<gene>
    <name evidence="2" type="ORF">KTS45_15155</name>
</gene>
<evidence type="ECO:0000259" key="1">
    <source>
        <dbReference type="Pfam" id="PF00561"/>
    </source>
</evidence>
<organism evidence="2 3">
    <name type="scientific">Haloarcula limicola</name>
    <dbReference type="NCBI Taxonomy" id="1429915"/>
    <lineage>
        <taxon>Archaea</taxon>
        <taxon>Methanobacteriati</taxon>
        <taxon>Methanobacteriota</taxon>
        <taxon>Stenosarchaea group</taxon>
        <taxon>Halobacteria</taxon>
        <taxon>Halobacteriales</taxon>
        <taxon>Haloarculaceae</taxon>
        <taxon>Haloarcula</taxon>
    </lineage>
</organism>
<dbReference type="SUPFAM" id="SSF53474">
    <property type="entry name" value="alpha/beta-Hydrolases"/>
    <property type="match status" value="1"/>
</dbReference>
<sequence length="295" mass="30736">MLPASDWTPADAPSPSPSTLALDGRRVAYATYGDPSGPPVLFAHGTPGSRLLGRLLDEPAAERGICLVAPDRPGIGRSDDASVGIEGWPADVAALLDHLDADRAAVVGFSGGAPFALACHRLERVERVALLGGSGPPGIGDTGRTQRLLGMLARYAPPAVSLLLRGQRWALARRDPSFARSLVADGDPATDALSADEVARLVRADVLEAMTDGPDGVVRELGLLDRPWPFALEDVTVPVTVFQGQRDTNVAPSTGERLAAALPEATLETVDADHLGTLCRAGNDALRAVSSPTRV</sequence>
<dbReference type="EMBL" id="JAHQXF010000002">
    <property type="protein sequence ID" value="MBV0925543.1"/>
    <property type="molecule type" value="Genomic_DNA"/>
</dbReference>
<feature type="domain" description="AB hydrolase-1" evidence="1">
    <location>
        <begin position="38"/>
        <end position="275"/>
    </location>
</feature>
<comment type="caution">
    <text evidence="2">The sequence shown here is derived from an EMBL/GenBank/DDBJ whole genome shotgun (WGS) entry which is preliminary data.</text>
</comment>
<proteinExistence type="predicted"/>
<name>A0A8J8C7Z7_9EURY</name>
<dbReference type="Proteomes" id="UP000766550">
    <property type="component" value="Unassembled WGS sequence"/>
</dbReference>
<dbReference type="InterPro" id="IPR000073">
    <property type="entry name" value="AB_hydrolase_1"/>
</dbReference>